<dbReference type="PANTHER" id="PTHR30069:SF49">
    <property type="entry name" value="OUTER MEMBRANE PROTEIN C"/>
    <property type="match status" value="1"/>
</dbReference>
<feature type="signal peptide" evidence="9">
    <location>
        <begin position="1"/>
        <end position="29"/>
    </location>
</feature>
<dbReference type="RefSeq" id="WP_188580011.1">
    <property type="nucleotide sequence ID" value="NZ_BMCT01000004.1"/>
</dbReference>
<feature type="domain" description="TonB-dependent receptor-like beta-barrel" evidence="10">
    <location>
        <begin position="247"/>
        <end position="692"/>
    </location>
</feature>
<keyword evidence="4" id="KW-0812">Transmembrane</keyword>
<dbReference type="GO" id="GO:0044718">
    <property type="term" value="P:siderophore transmembrane transport"/>
    <property type="evidence" value="ECO:0007669"/>
    <property type="project" value="TreeGrafter"/>
</dbReference>
<feature type="domain" description="TonB-dependent receptor plug" evidence="11">
    <location>
        <begin position="83"/>
        <end position="168"/>
    </location>
</feature>
<comment type="caution">
    <text evidence="12">The sequence shown here is derived from an EMBL/GenBank/DDBJ whole genome shotgun (WGS) entry which is preliminary data.</text>
</comment>
<evidence type="ECO:0000259" key="10">
    <source>
        <dbReference type="Pfam" id="PF00593"/>
    </source>
</evidence>
<evidence type="ECO:0000256" key="1">
    <source>
        <dbReference type="ARBA" id="ARBA00004571"/>
    </source>
</evidence>
<dbReference type="Proteomes" id="UP000606044">
    <property type="component" value="Unassembled WGS sequence"/>
</dbReference>
<dbReference type="AlphaFoldDB" id="A0A917C226"/>
<evidence type="ECO:0000259" key="11">
    <source>
        <dbReference type="Pfam" id="PF07715"/>
    </source>
</evidence>
<accession>A0A917C226</accession>
<keyword evidence="2" id="KW-0813">Transport</keyword>
<evidence type="ECO:0000256" key="6">
    <source>
        <dbReference type="ARBA" id="ARBA00023136"/>
    </source>
</evidence>
<dbReference type="InterPro" id="IPR000531">
    <property type="entry name" value="Beta-barrel_TonB"/>
</dbReference>
<organism evidence="12 13">
    <name type="scientific">Azorhizobium oxalatiphilum</name>
    <dbReference type="NCBI Taxonomy" id="980631"/>
    <lineage>
        <taxon>Bacteria</taxon>
        <taxon>Pseudomonadati</taxon>
        <taxon>Pseudomonadota</taxon>
        <taxon>Alphaproteobacteria</taxon>
        <taxon>Hyphomicrobiales</taxon>
        <taxon>Xanthobacteraceae</taxon>
        <taxon>Azorhizobium</taxon>
    </lineage>
</organism>
<keyword evidence="12" id="KW-0675">Receptor</keyword>
<protein>
    <submittedName>
        <fullName evidence="12">TonB-dependent receptor</fullName>
    </submittedName>
</protein>
<evidence type="ECO:0000256" key="2">
    <source>
        <dbReference type="ARBA" id="ARBA00022448"/>
    </source>
</evidence>
<dbReference type="InterPro" id="IPR012910">
    <property type="entry name" value="Plug_dom"/>
</dbReference>
<comment type="subcellular location">
    <subcellularLocation>
        <location evidence="1">Cell outer membrane</location>
        <topology evidence="1">Multi-pass membrane protein</topology>
    </subcellularLocation>
</comment>
<keyword evidence="7" id="KW-0998">Cell outer membrane</keyword>
<feature type="chain" id="PRO_5036941269" evidence="9">
    <location>
        <begin position="30"/>
        <end position="740"/>
    </location>
</feature>
<keyword evidence="6 8" id="KW-0472">Membrane</keyword>
<keyword evidence="13" id="KW-1185">Reference proteome</keyword>
<keyword evidence="9" id="KW-0732">Signal</keyword>
<keyword evidence="5 8" id="KW-0798">TonB box</keyword>
<comment type="similarity">
    <text evidence="8">Belongs to the TonB-dependent receptor family.</text>
</comment>
<evidence type="ECO:0000256" key="7">
    <source>
        <dbReference type="ARBA" id="ARBA00023237"/>
    </source>
</evidence>
<evidence type="ECO:0000256" key="4">
    <source>
        <dbReference type="ARBA" id="ARBA00022692"/>
    </source>
</evidence>
<dbReference type="EMBL" id="BMCT01000004">
    <property type="protein sequence ID" value="GGF68475.1"/>
    <property type="molecule type" value="Genomic_DNA"/>
</dbReference>
<dbReference type="InterPro" id="IPR036942">
    <property type="entry name" value="Beta-barrel_TonB_sf"/>
</dbReference>
<dbReference type="GO" id="GO:0015344">
    <property type="term" value="F:siderophore uptake transmembrane transporter activity"/>
    <property type="evidence" value="ECO:0007669"/>
    <property type="project" value="TreeGrafter"/>
</dbReference>
<evidence type="ECO:0000313" key="13">
    <source>
        <dbReference type="Proteomes" id="UP000606044"/>
    </source>
</evidence>
<dbReference type="Gene3D" id="2.40.170.20">
    <property type="entry name" value="TonB-dependent receptor, beta-barrel domain"/>
    <property type="match status" value="1"/>
</dbReference>
<dbReference type="SUPFAM" id="SSF56935">
    <property type="entry name" value="Porins"/>
    <property type="match status" value="1"/>
</dbReference>
<evidence type="ECO:0000256" key="3">
    <source>
        <dbReference type="ARBA" id="ARBA00022452"/>
    </source>
</evidence>
<proteinExistence type="inferred from homology"/>
<dbReference type="Pfam" id="PF07715">
    <property type="entry name" value="Plug"/>
    <property type="match status" value="1"/>
</dbReference>
<dbReference type="Pfam" id="PF00593">
    <property type="entry name" value="TonB_dep_Rec_b-barrel"/>
    <property type="match status" value="1"/>
</dbReference>
<evidence type="ECO:0000256" key="9">
    <source>
        <dbReference type="SAM" id="SignalP"/>
    </source>
</evidence>
<evidence type="ECO:0000256" key="5">
    <source>
        <dbReference type="ARBA" id="ARBA00023077"/>
    </source>
</evidence>
<evidence type="ECO:0000313" key="12">
    <source>
        <dbReference type="EMBL" id="GGF68475.1"/>
    </source>
</evidence>
<dbReference type="InterPro" id="IPR039426">
    <property type="entry name" value="TonB-dep_rcpt-like"/>
</dbReference>
<gene>
    <name evidence="12" type="ORF">GCM10007301_30180</name>
</gene>
<name>A0A917C226_9HYPH</name>
<reference evidence="12" key="2">
    <citation type="submission" date="2020-09" db="EMBL/GenBank/DDBJ databases">
        <authorList>
            <person name="Sun Q."/>
            <person name="Sedlacek I."/>
        </authorList>
    </citation>
    <scope>NUCLEOTIDE SEQUENCE</scope>
    <source>
        <strain evidence="12">CCM 7897</strain>
    </source>
</reference>
<evidence type="ECO:0000256" key="8">
    <source>
        <dbReference type="RuleBase" id="RU003357"/>
    </source>
</evidence>
<keyword evidence="3" id="KW-1134">Transmembrane beta strand</keyword>
<reference evidence="12" key="1">
    <citation type="journal article" date="2014" name="Int. J. Syst. Evol. Microbiol.">
        <title>Complete genome sequence of Corynebacterium casei LMG S-19264T (=DSM 44701T), isolated from a smear-ripened cheese.</title>
        <authorList>
            <consortium name="US DOE Joint Genome Institute (JGI-PGF)"/>
            <person name="Walter F."/>
            <person name="Albersmeier A."/>
            <person name="Kalinowski J."/>
            <person name="Ruckert C."/>
        </authorList>
    </citation>
    <scope>NUCLEOTIDE SEQUENCE</scope>
    <source>
        <strain evidence="12">CCM 7897</strain>
    </source>
</reference>
<dbReference type="GO" id="GO:0009279">
    <property type="term" value="C:cell outer membrane"/>
    <property type="evidence" value="ECO:0007669"/>
    <property type="project" value="UniProtKB-SubCell"/>
</dbReference>
<sequence length="740" mass="80765">MRAPYMQRRLRQQGVAFLLASTVAAPAMAQQTVDEPLPLPSVVVQAPAFDTSAGGSGNADGDLFLPLDAATISSMVASTAAMSTSDSGSLINRVPGGATWGAGGVSSLPAINGMGADRVQVSVNDMLYGVACPNEMNPPMSFVNPAMIANATVYTATAPVSVGGDFTGAKVKVEVSPPTFTSGQQITTSGSVSGFYRSNGNAFGADATATMSNEDTNITYTGGWSRASDYTAGDGTKIKSTMYETQNHAVSISKRDAGNLFTVQLGGQFIPYQGYPNQYMDLVDNRSFFVNGRYEGQFDWGQVEASTFFSRVRHTMGFIQPDKSGDMPMDTRSTNIGYNVKATFNVSPHDTVRVGNELFYNLLDDWWPPVDGSMMMSPDTFTTINNGTRTRLGTFAEWERHFDSQWTGVFGIRNDIVWMNTGDVQGYNAMMYGAAADAFNAQDHAKTDFNIDGSAILRYTPNPSSTYEFGLARKTRSPNLYDRYTWSTSAMAMSMIGWFGDGNGYVGNLDLEPEKAHTISFTADWHDPQQKVWQLRVSPYYSYVQDYIDADRCALAGCLSSLSNNLTATNTFVYLQFANHDAYLYGVNLDGKLTLWDNLGYGRGVLRGNLNFVRGERTDGVNLYHIMPVNGTLALDHTIGNWTSTFEVQMVGSKTEVSQVRNEVETDAYALLNFRTAYQWNTVRIDFGVDNILDTNYDLPLGGANLVNYQETSMMGTSPVWGYAVAGAGRSVNTRVTVKF</sequence>
<dbReference type="PANTHER" id="PTHR30069">
    <property type="entry name" value="TONB-DEPENDENT OUTER MEMBRANE RECEPTOR"/>
    <property type="match status" value="1"/>
</dbReference>